<evidence type="ECO:0000256" key="4">
    <source>
        <dbReference type="ARBA" id="ARBA00022759"/>
    </source>
</evidence>
<evidence type="ECO:0000313" key="8">
    <source>
        <dbReference type="EMBL" id="GGE12953.1"/>
    </source>
</evidence>
<dbReference type="NCBIfam" id="TIGR00043">
    <property type="entry name" value="rRNA maturation RNase YbeY"/>
    <property type="match status" value="1"/>
</dbReference>
<dbReference type="GO" id="GO:0004521">
    <property type="term" value="F:RNA endonuclease activity"/>
    <property type="evidence" value="ECO:0007669"/>
    <property type="project" value="UniProtKB-UniRule"/>
</dbReference>
<dbReference type="PANTHER" id="PTHR46986">
    <property type="entry name" value="ENDORIBONUCLEASE YBEY, CHLOROPLASTIC"/>
    <property type="match status" value="1"/>
</dbReference>
<keyword evidence="3 7" id="KW-0479">Metal-binding</keyword>
<evidence type="ECO:0000256" key="6">
    <source>
        <dbReference type="ARBA" id="ARBA00022833"/>
    </source>
</evidence>
<comment type="similarity">
    <text evidence="1 7">Belongs to the endoribonuclease YbeY family.</text>
</comment>
<dbReference type="Gene3D" id="3.40.390.30">
    <property type="entry name" value="Metalloproteases ('zincins'), catalytic domain"/>
    <property type="match status" value="1"/>
</dbReference>
<keyword evidence="6 7" id="KW-0862">Zinc</keyword>
<feature type="binding site" evidence="7">
    <location>
        <position position="112"/>
    </location>
    <ligand>
        <name>Zn(2+)</name>
        <dbReference type="ChEBI" id="CHEBI:29105"/>
        <note>catalytic</note>
    </ligand>
</feature>
<proteinExistence type="inferred from homology"/>
<comment type="caution">
    <text evidence="8">The sequence shown here is derived from an EMBL/GenBank/DDBJ whole genome shotgun (WGS) entry which is preliminary data.</text>
</comment>
<dbReference type="Proteomes" id="UP000599688">
    <property type="component" value="Unassembled WGS sequence"/>
</dbReference>
<dbReference type="Pfam" id="PF02130">
    <property type="entry name" value="YbeY"/>
    <property type="match status" value="1"/>
</dbReference>
<evidence type="ECO:0000256" key="2">
    <source>
        <dbReference type="ARBA" id="ARBA00022722"/>
    </source>
</evidence>
<evidence type="ECO:0000256" key="5">
    <source>
        <dbReference type="ARBA" id="ARBA00022801"/>
    </source>
</evidence>
<keyword evidence="2 7" id="KW-0540">Nuclease</keyword>
<dbReference type="InterPro" id="IPR023091">
    <property type="entry name" value="MetalPrtase_cat_dom_sf_prd"/>
</dbReference>
<gene>
    <name evidence="7 8" type="primary">ybeY</name>
    <name evidence="8" type="ORF">GCM10010831_13000</name>
</gene>
<evidence type="ECO:0000256" key="1">
    <source>
        <dbReference type="ARBA" id="ARBA00010875"/>
    </source>
</evidence>
<dbReference type="HAMAP" id="MF_00009">
    <property type="entry name" value="Endoribonucl_YbeY"/>
    <property type="match status" value="1"/>
</dbReference>
<keyword evidence="9" id="KW-1185">Reference proteome</keyword>
<name>A0A916ZTD4_9FLAO</name>
<accession>A0A916ZTD4</accession>
<dbReference type="InterPro" id="IPR002036">
    <property type="entry name" value="YbeY"/>
</dbReference>
<comment type="function">
    <text evidence="7">Single strand-specific metallo-endoribonuclease involved in late-stage 70S ribosome quality control and in maturation of the 3' terminus of the 16S rRNA.</text>
</comment>
<evidence type="ECO:0000256" key="7">
    <source>
        <dbReference type="HAMAP-Rule" id="MF_00009"/>
    </source>
</evidence>
<comment type="subcellular location">
    <subcellularLocation>
        <location evidence="7">Cytoplasm</location>
    </subcellularLocation>
</comment>
<protein>
    <recommendedName>
        <fullName evidence="7">Endoribonuclease YbeY</fullName>
        <ecNumber evidence="7">3.1.-.-</ecNumber>
    </recommendedName>
</protein>
<dbReference type="AlphaFoldDB" id="A0A916ZTD4"/>
<dbReference type="GO" id="GO:0006364">
    <property type="term" value="P:rRNA processing"/>
    <property type="evidence" value="ECO:0007669"/>
    <property type="project" value="UniProtKB-UniRule"/>
</dbReference>
<keyword evidence="7" id="KW-0690">Ribosome biogenesis</keyword>
<dbReference type="PANTHER" id="PTHR46986:SF1">
    <property type="entry name" value="ENDORIBONUCLEASE YBEY, CHLOROPLASTIC"/>
    <property type="match status" value="1"/>
</dbReference>
<comment type="cofactor">
    <cofactor evidence="7">
        <name>Zn(2+)</name>
        <dbReference type="ChEBI" id="CHEBI:29105"/>
    </cofactor>
    <text evidence="7">Binds 1 zinc ion.</text>
</comment>
<organism evidence="8 9">
    <name type="scientific">Psychroflexus salis</name>
    <dbReference type="NCBI Taxonomy" id="1526574"/>
    <lineage>
        <taxon>Bacteria</taxon>
        <taxon>Pseudomonadati</taxon>
        <taxon>Bacteroidota</taxon>
        <taxon>Flavobacteriia</taxon>
        <taxon>Flavobacteriales</taxon>
        <taxon>Flavobacteriaceae</taxon>
        <taxon>Psychroflexus</taxon>
    </lineage>
</organism>
<dbReference type="RefSeq" id="WP_188406013.1">
    <property type="nucleotide sequence ID" value="NZ_BMGL01000007.1"/>
</dbReference>
<evidence type="ECO:0000313" key="9">
    <source>
        <dbReference type="Proteomes" id="UP000599688"/>
    </source>
</evidence>
<dbReference type="SUPFAM" id="SSF55486">
    <property type="entry name" value="Metalloproteases ('zincins'), catalytic domain"/>
    <property type="match status" value="1"/>
</dbReference>
<evidence type="ECO:0000256" key="3">
    <source>
        <dbReference type="ARBA" id="ARBA00022723"/>
    </source>
</evidence>
<feature type="binding site" evidence="7">
    <location>
        <position position="118"/>
    </location>
    <ligand>
        <name>Zn(2+)</name>
        <dbReference type="ChEBI" id="CHEBI:29105"/>
        <note>catalytic</note>
    </ligand>
</feature>
<dbReference type="GO" id="GO:0005737">
    <property type="term" value="C:cytoplasm"/>
    <property type="evidence" value="ECO:0007669"/>
    <property type="project" value="UniProtKB-SubCell"/>
</dbReference>
<keyword evidence="7" id="KW-0698">rRNA processing</keyword>
<keyword evidence="7" id="KW-0963">Cytoplasm</keyword>
<dbReference type="EC" id="3.1.-.-" evidence="7"/>
<feature type="binding site" evidence="7">
    <location>
        <position position="108"/>
    </location>
    <ligand>
        <name>Zn(2+)</name>
        <dbReference type="ChEBI" id="CHEBI:29105"/>
        <note>catalytic</note>
    </ligand>
</feature>
<reference evidence="8 9" key="1">
    <citation type="journal article" date="2014" name="Int. J. Syst. Evol. Microbiol.">
        <title>Complete genome sequence of Corynebacterium casei LMG S-19264T (=DSM 44701T), isolated from a smear-ripened cheese.</title>
        <authorList>
            <consortium name="US DOE Joint Genome Institute (JGI-PGF)"/>
            <person name="Walter F."/>
            <person name="Albersmeier A."/>
            <person name="Kalinowski J."/>
            <person name="Ruckert C."/>
        </authorList>
    </citation>
    <scope>NUCLEOTIDE SEQUENCE [LARGE SCALE GENOMIC DNA]</scope>
    <source>
        <strain evidence="8 9">CGMCC 1.12925</strain>
    </source>
</reference>
<keyword evidence="5 7" id="KW-0378">Hydrolase</keyword>
<dbReference type="EMBL" id="BMGL01000007">
    <property type="protein sequence ID" value="GGE12953.1"/>
    <property type="molecule type" value="Genomic_DNA"/>
</dbReference>
<keyword evidence="4 7" id="KW-0255">Endonuclease</keyword>
<dbReference type="GO" id="GO:0008270">
    <property type="term" value="F:zinc ion binding"/>
    <property type="evidence" value="ECO:0007669"/>
    <property type="project" value="UniProtKB-UniRule"/>
</dbReference>
<dbReference type="GO" id="GO:0004222">
    <property type="term" value="F:metalloendopeptidase activity"/>
    <property type="evidence" value="ECO:0007669"/>
    <property type="project" value="InterPro"/>
</dbReference>
<sequence length="145" mass="17346">MNRTIDFESNFDFHIIEKSNYIQWIENVIHHLGYNYTEINYHFCSDEELLKINQEYLAHDTFTDIITFDHSFGKTIQTDIYISIDRVTENAANLKLLFEDELKRVMIHGILHCCGFSDKTAAEKQIMRKKEDECMKMFHVEQKEK</sequence>